<gene>
    <name evidence="1" type="ORF">AB2Z07_08975</name>
    <name evidence="2" type="ORF">SAMN05660830_01550</name>
</gene>
<keyword evidence="4" id="KW-1185">Reference proteome</keyword>
<reference evidence="2 3" key="1">
    <citation type="submission" date="2016-11" db="EMBL/GenBank/DDBJ databases">
        <authorList>
            <person name="Varghese N."/>
            <person name="Submissions S."/>
        </authorList>
    </citation>
    <scope>NUCLEOTIDE SEQUENCE [LARGE SCALE GENOMIC DNA]</scope>
    <source>
        <strain evidence="2 3">DSM 17919</strain>
    </source>
</reference>
<evidence type="ECO:0000313" key="3">
    <source>
        <dbReference type="Proteomes" id="UP000184001"/>
    </source>
</evidence>
<dbReference type="AlphaFoldDB" id="A0A8G2FB14"/>
<evidence type="ECO:0000313" key="1">
    <source>
        <dbReference type="EMBL" id="MEZ6853659.1"/>
    </source>
</evidence>
<dbReference type="Proteomes" id="UP000184001">
    <property type="component" value="Unassembled WGS sequence"/>
</dbReference>
<proteinExistence type="predicted"/>
<dbReference type="EMBL" id="JBFSOO010000005">
    <property type="protein sequence ID" value="MEZ6853659.1"/>
    <property type="molecule type" value="Genomic_DNA"/>
</dbReference>
<comment type="caution">
    <text evidence="2">The sequence shown here is derived from an EMBL/GenBank/DDBJ whole genome shotgun (WGS) entry which is preliminary data.</text>
</comment>
<dbReference type="Proteomes" id="UP001568358">
    <property type="component" value="Unassembled WGS sequence"/>
</dbReference>
<sequence>MQEHIITEPININVCVFLPDWILVRRDISIGAKLAFATLGTLVKAKDYIAMLDAKEIGKRMGTHEGAAKKFLRELKRADLIGPENMPQPYLQKAAEESDAICNAQFMQQAIWASDPSVNVPAFN</sequence>
<name>A0A8G2FB14_9BACT</name>
<dbReference type="EMBL" id="FQZR01000003">
    <property type="protein sequence ID" value="SHJ07151.1"/>
    <property type="molecule type" value="Genomic_DNA"/>
</dbReference>
<organism evidence="2 3">
    <name type="scientific">Halodesulfovibrio aestuarii</name>
    <dbReference type="NCBI Taxonomy" id="126333"/>
    <lineage>
        <taxon>Bacteria</taxon>
        <taxon>Pseudomonadati</taxon>
        <taxon>Thermodesulfobacteriota</taxon>
        <taxon>Desulfovibrionia</taxon>
        <taxon>Desulfovibrionales</taxon>
        <taxon>Desulfovibrionaceae</taxon>
        <taxon>Halodesulfovibrio</taxon>
    </lineage>
</organism>
<protein>
    <submittedName>
        <fullName evidence="2">Uncharacterized protein</fullName>
    </submittedName>
</protein>
<dbReference type="RefSeq" id="WP_020000487.1">
    <property type="nucleotide sequence ID" value="NZ_CP192219.1"/>
</dbReference>
<evidence type="ECO:0000313" key="2">
    <source>
        <dbReference type="EMBL" id="SHJ07151.1"/>
    </source>
</evidence>
<evidence type="ECO:0000313" key="4">
    <source>
        <dbReference type="Proteomes" id="UP001568358"/>
    </source>
</evidence>
<accession>A0A8G2FB14</accession>
<reference evidence="1 4" key="2">
    <citation type="submission" date="2024-07" db="EMBL/GenBank/DDBJ databases">
        <title>Active virus-host system and metabolic interactions in a Lokiarchaeon culture.</title>
        <authorList>
            <person name="Ponce Toledo R.I."/>
            <person name="Rodrigues Oliveira T."/>
            <person name="Schleper C."/>
        </authorList>
    </citation>
    <scope>NUCLEOTIDE SEQUENCE [LARGE SCALE GENOMIC DNA]</scope>
    <source>
        <strain evidence="1 4">B35</strain>
    </source>
</reference>